<comment type="caution">
    <text evidence="7">The sequence shown here is derived from an EMBL/GenBank/DDBJ whole genome shotgun (WGS) entry which is preliminary data.</text>
</comment>
<feature type="transmembrane region" description="Helical" evidence="6">
    <location>
        <begin position="55"/>
        <end position="76"/>
    </location>
</feature>
<keyword evidence="4 6" id="KW-0472">Membrane</keyword>
<accession>A0A6A2Z5N6</accession>
<evidence type="ECO:0000256" key="3">
    <source>
        <dbReference type="ARBA" id="ARBA00022989"/>
    </source>
</evidence>
<evidence type="ECO:0000313" key="8">
    <source>
        <dbReference type="Proteomes" id="UP000436088"/>
    </source>
</evidence>
<keyword evidence="2 5" id="KW-0812">Transmembrane</keyword>
<gene>
    <name evidence="7" type="ORF">F3Y22_tig00111028pilonHSYRG00020</name>
</gene>
<comment type="similarity">
    <text evidence="5">Belongs to the MIP/aquaporin (TC 1.A.8) family.</text>
</comment>
<feature type="transmembrane region" description="Helical" evidence="6">
    <location>
        <begin position="88"/>
        <end position="109"/>
    </location>
</feature>
<keyword evidence="5" id="KW-0813">Transport</keyword>
<reference evidence="7" key="1">
    <citation type="submission" date="2019-09" db="EMBL/GenBank/DDBJ databases">
        <title>Draft genome information of white flower Hibiscus syriacus.</title>
        <authorList>
            <person name="Kim Y.-M."/>
        </authorList>
    </citation>
    <scope>NUCLEOTIDE SEQUENCE [LARGE SCALE GENOMIC DNA]</scope>
    <source>
        <strain evidence="7">YM2019G1</strain>
    </source>
</reference>
<evidence type="ECO:0000256" key="5">
    <source>
        <dbReference type="RuleBase" id="RU000477"/>
    </source>
</evidence>
<proteinExistence type="inferred from homology"/>
<keyword evidence="8" id="KW-1185">Reference proteome</keyword>
<dbReference type="Gene3D" id="1.20.1080.10">
    <property type="entry name" value="Glycerol uptake facilitator protein"/>
    <property type="match status" value="1"/>
</dbReference>
<dbReference type="PRINTS" id="PR00783">
    <property type="entry name" value="MINTRINSICP"/>
</dbReference>
<feature type="transmembrane region" description="Helical" evidence="6">
    <location>
        <begin position="23"/>
        <end position="43"/>
    </location>
</feature>
<dbReference type="GO" id="GO:0015267">
    <property type="term" value="F:channel activity"/>
    <property type="evidence" value="ECO:0007669"/>
    <property type="project" value="InterPro"/>
</dbReference>
<comment type="subcellular location">
    <subcellularLocation>
        <location evidence="1">Membrane</location>
        <topology evidence="1">Multi-pass membrane protein</topology>
    </subcellularLocation>
</comment>
<evidence type="ECO:0000313" key="7">
    <source>
        <dbReference type="EMBL" id="KAE8686730.1"/>
    </source>
</evidence>
<dbReference type="InterPro" id="IPR023271">
    <property type="entry name" value="Aquaporin-like"/>
</dbReference>
<protein>
    <submittedName>
        <fullName evidence="7">Dual specificity protein phosphatase 1-like isoform 1</fullName>
    </submittedName>
</protein>
<sequence length="115" mass="12131">MGEFIYGTKSDLLTTPPGQGCQAAFMVELVASFIVVFVIASVTRQSRSVGPVSGVVIGMAIGLAVLITVPISGGSLNPAIVSRNFHRIWIYLTAPVIGAVSGALMYRLLRLRPSL</sequence>
<dbReference type="InterPro" id="IPR034294">
    <property type="entry name" value="Aquaporin_transptr"/>
</dbReference>
<dbReference type="Proteomes" id="UP000436088">
    <property type="component" value="Unassembled WGS sequence"/>
</dbReference>
<name>A0A6A2Z5N6_HIBSY</name>
<dbReference type="AlphaFoldDB" id="A0A6A2Z5N6"/>
<evidence type="ECO:0000256" key="4">
    <source>
        <dbReference type="ARBA" id="ARBA00023136"/>
    </source>
</evidence>
<dbReference type="GO" id="GO:0016020">
    <property type="term" value="C:membrane"/>
    <property type="evidence" value="ECO:0007669"/>
    <property type="project" value="UniProtKB-SubCell"/>
</dbReference>
<keyword evidence="3 6" id="KW-1133">Transmembrane helix</keyword>
<dbReference type="PANTHER" id="PTHR45724:SF26">
    <property type="entry name" value="AQUAPORIN NIP7-1-RELATED"/>
    <property type="match status" value="1"/>
</dbReference>
<dbReference type="EMBL" id="VEPZ02001210">
    <property type="protein sequence ID" value="KAE8686730.1"/>
    <property type="molecule type" value="Genomic_DNA"/>
</dbReference>
<organism evidence="7 8">
    <name type="scientific">Hibiscus syriacus</name>
    <name type="common">Rose of Sharon</name>
    <dbReference type="NCBI Taxonomy" id="106335"/>
    <lineage>
        <taxon>Eukaryota</taxon>
        <taxon>Viridiplantae</taxon>
        <taxon>Streptophyta</taxon>
        <taxon>Embryophyta</taxon>
        <taxon>Tracheophyta</taxon>
        <taxon>Spermatophyta</taxon>
        <taxon>Magnoliopsida</taxon>
        <taxon>eudicotyledons</taxon>
        <taxon>Gunneridae</taxon>
        <taxon>Pentapetalae</taxon>
        <taxon>rosids</taxon>
        <taxon>malvids</taxon>
        <taxon>Malvales</taxon>
        <taxon>Malvaceae</taxon>
        <taxon>Malvoideae</taxon>
        <taxon>Hibiscus</taxon>
    </lineage>
</organism>
<dbReference type="SUPFAM" id="SSF81338">
    <property type="entry name" value="Aquaporin-like"/>
    <property type="match status" value="1"/>
</dbReference>
<dbReference type="InterPro" id="IPR000425">
    <property type="entry name" value="MIP"/>
</dbReference>
<dbReference type="PANTHER" id="PTHR45724">
    <property type="entry name" value="AQUAPORIN NIP2-1"/>
    <property type="match status" value="1"/>
</dbReference>
<evidence type="ECO:0000256" key="2">
    <source>
        <dbReference type="ARBA" id="ARBA00022692"/>
    </source>
</evidence>
<evidence type="ECO:0000256" key="1">
    <source>
        <dbReference type="ARBA" id="ARBA00004141"/>
    </source>
</evidence>
<dbReference type="Pfam" id="PF00230">
    <property type="entry name" value="MIP"/>
    <property type="match status" value="1"/>
</dbReference>
<evidence type="ECO:0000256" key="6">
    <source>
        <dbReference type="SAM" id="Phobius"/>
    </source>
</evidence>